<accession>A0A6J6C0B7</accession>
<name>A0A6J6C0B7_9ZZZZ</name>
<dbReference type="EMBL" id="CAEZSS010000056">
    <property type="protein sequence ID" value="CAB4544457.1"/>
    <property type="molecule type" value="Genomic_DNA"/>
</dbReference>
<evidence type="ECO:0000313" key="1">
    <source>
        <dbReference type="EMBL" id="CAB4544457.1"/>
    </source>
</evidence>
<organism evidence="1">
    <name type="scientific">freshwater metagenome</name>
    <dbReference type="NCBI Taxonomy" id="449393"/>
    <lineage>
        <taxon>unclassified sequences</taxon>
        <taxon>metagenomes</taxon>
        <taxon>ecological metagenomes</taxon>
    </lineage>
</organism>
<protein>
    <submittedName>
        <fullName evidence="1">Unannotated protein</fullName>
    </submittedName>
</protein>
<dbReference type="AlphaFoldDB" id="A0A6J6C0B7"/>
<gene>
    <name evidence="1" type="ORF">UFOPK1505_00400</name>
</gene>
<sequence length="55" mass="6167">MKTMFEQELIIVATKTTSRIKLVIAKALALALHVAILFAGTSLAEYGWRFWGGHY</sequence>
<reference evidence="1" key="1">
    <citation type="submission" date="2020-05" db="EMBL/GenBank/DDBJ databases">
        <authorList>
            <person name="Chiriac C."/>
            <person name="Salcher M."/>
            <person name="Ghai R."/>
            <person name="Kavagutti S V."/>
        </authorList>
    </citation>
    <scope>NUCLEOTIDE SEQUENCE</scope>
</reference>
<proteinExistence type="predicted"/>